<evidence type="ECO:0000313" key="1">
    <source>
        <dbReference type="EMBL" id="KAK5956186.1"/>
    </source>
</evidence>
<name>A0AAN8FD83_9EURO</name>
<dbReference type="AlphaFoldDB" id="A0AAN8FD83"/>
<gene>
    <name evidence="1" type="ORF">OHC33_002760</name>
</gene>
<accession>A0AAN8FD83</accession>
<organism evidence="1 2">
    <name type="scientific">Knufia fluminis</name>
    <dbReference type="NCBI Taxonomy" id="191047"/>
    <lineage>
        <taxon>Eukaryota</taxon>
        <taxon>Fungi</taxon>
        <taxon>Dikarya</taxon>
        <taxon>Ascomycota</taxon>
        <taxon>Pezizomycotina</taxon>
        <taxon>Eurotiomycetes</taxon>
        <taxon>Chaetothyriomycetidae</taxon>
        <taxon>Chaetothyriales</taxon>
        <taxon>Trichomeriaceae</taxon>
        <taxon>Knufia</taxon>
    </lineage>
</organism>
<dbReference type="EMBL" id="JAKLMC020000005">
    <property type="protein sequence ID" value="KAK5956186.1"/>
    <property type="molecule type" value="Genomic_DNA"/>
</dbReference>
<sequence>MAITDISEDSPLRTDTCLPPQVLACTYSGSMTSSSNVSELRALMQRMVTNIASYGGQGTDQEFLTDLVHILTDSEQCLKDLKQESNNLKITTEIEHNYNWYCFHTIDAVHTIIKNAVPALIQLADHIRTSTLADLGATNISSKLKASINIHVQEYEERATFDALRTEQDRSAAYMACHSMAKALHDLSDAMLTACLTSLRMYAKHRGPQAETGWQEV</sequence>
<proteinExistence type="predicted"/>
<keyword evidence="2" id="KW-1185">Reference proteome</keyword>
<evidence type="ECO:0000313" key="2">
    <source>
        <dbReference type="Proteomes" id="UP001316803"/>
    </source>
</evidence>
<protein>
    <submittedName>
        <fullName evidence="1">Uncharacterized protein</fullName>
    </submittedName>
</protein>
<reference evidence="1 2" key="1">
    <citation type="submission" date="2022-12" db="EMBL/GenBank/DDBJ databases">
        <title>Genomic features and morphological characterization of a novel Knufia sp. strain isolated from spacecraft assembly facility.</title>
        <authorList>
            <person name="Teixeira M."/>
            <person name="Chander A.M."/>
            <person name="Stajich J.E."/>
            <person name="Venkateswaran K."/>
        </authorList>
    </citation>
    <scope>NUCLEOTIDE SEQUENCE [LARGE SCALE GENOMIC DNA]</scope>
    <source>
        <strain evidence="1 2">FJI-L2-BK-P2</strain>
    </source>
</reference>
<comment type="caution">
    <text evidence="1">The sequence shown here is derived from an EMBL/GenBank/DDBJ whole genome shotgun (WGS) entry which is preliminary data.</text>
</comment>
<dbReference type="Proteomes" id="UP001316803">
    <property type="component" value="Unassembled WGS sequence"/>
</dbReference>